<dbReference type="OrthoDB" id="8263792at2"/>
<evidence type="ECO:0000313" key="2">
    <source>
        <dbReference type="Proteomes" id="UP000287547"/>
    </source>
</evidence>
<dbReference type="RefSeq" id="WP_037268337.1">
    <property type="nucleotide sequence ID" value="NZ_QHKI01000021.1"/>
</dbReference>
<comment type="caution">
    <text evidence="1">The sequence shown here is derived from an EMBL/GenBank/DDBJ whole genome shotgun (WGS) entry which is preliminary data.</text>
</comment>
<dbReference type="EMBL" id="QHKI01000021">
    <property type="protein sequence ID" value="RSM82751.1"/>
    <property type="molecule type" value="Genomic_DNA"/>
</dbReference>
<protein>
    <recommendedName>
        <fullName evidence="3">Wadjet protein JetD C-terminal domain-containing protein</fullName>
    </recommendedName>
</protein>
<reference evidence="1 2" key="1">
    <citation type="submission" date="2018-05" db="EMBL/GenBank/DDBJ databases">
        <title>Evolution of GPA BGCs.</title>
        <authorList>
            <person name="Waglechner N."/>
            <person name="Wright G.D."/>
        </authorList>
    </citation>
    <scope>NUCLEOTIDE SEQUENCE [LARGE SCALE GENOMIC DNA]</scope>
    <source>
        <strain evidence="1 2">A82846</strain>
    </source>
</reference>
<proteinExistence type="predicted"/>
<evidence type="ECO:0000313" key="1">
    <source>
        <dbReference type="EMBL" id="RSM82751.1"/>
    </source>
</evidence>
<sequence>MTTVDLDLLITELDPNQRGGRRHVDDIATKIRALLPHVESSEVPELVLDTIRRGEDKGLWSAARTTTVLRGRTTLPKSVTLLGRAQATDKLKVIREPLRREIAGWAANLPLTSTQREILLKVNDWLRRTNGGKVPMAAAAERAYEILHDEKAFDPTPPRGGATLWRHDRLTFDLLRCHRITTPLTWEPATSLVGEPGPIVCVENHATFRTLLRILRTMHRPPWIAVAWVQGRNTAPLQSLLDLPFRVTRLDYLGDLDAAGLEIAIAACATAETAGIPAEPAAQLWELLIEQPPRQRRMVDSSRANVLVNWLPESTRSAAAKLLINGLAIPQEALRYDLLAPIFTTADRGSEANQHR</sequence>
<name>A0A428Z6E1_KIBAR</name>
<accession>A0A428Z6E1</accession>
<dbReference type="AlphaFoldDB" id="A0A428Z6E1"/>
<gene>
    <name evidence="1" type="ORF">DMH04_24315</name>
</gene>
<evidence type="ECO:0008006" key="3">
    <source>
        <dbReference type="Google" id="ProtNLM"/>
    </source>
</evidence>
<dbReference type="Proteomes" id="UP000287547">
    <property type="component" value="Unassembled WGS sequence"/>
</dbReference>
<organism evidence="1 2">
    <name type="scientific">Kibdelosporangium aridum</name>
    <dbReference type="NCBI Taxonomy" id="2030"/>
    <lineage>
        <taxon>Bacteria</taxon>
        <taxon>Bacillati</taxon>
        <taxon>Actinomycetota</taxon>
        <taxon>Actinomycetes</taxon>
        <taxon>Pseudonocardiales</taxon>
        <taxon>Pseudonocardiaceae</taxon>
        <taxon>Kibdelosporangium</taxon>
    </lineage>
</organism>